<accession>A0ABD2LAM4</accession>
<evidence type="ECO:0000256" key="1">
    <source>
        <dbReference type="SAM" id="MobiDB-lite"/>
    </source>
</evidence>
<evidence type="ECO:0000313" key="2">
    <source>
        <dbReference type="EMBL" id="KAL3112282.1"/>
    </source>
</evidence>
<evidence type="ECO:0000313" key="3">
    <source>
        <dbReference type="Proteomes" id="UP001620626"/>
    </source>
</evidence>
<reference evidence="2 3" key="1">
    <citation type="submission" date="2024-10" db="EMBL/GenBank/DDBJ databases">
        <authorList>
            <person name="Kim D."/>
        </authorList>
    </citation>
    <scope>NUCLEOTIDE SEQUENCE [LARGE SCALE GENOMIC DNA]</scope>
    <source>
        <strain evidence="2">BH-2024</strain>
    </source>
</reference>
<sequence length="110" mass="12942">MDDAATKRKLVDLFDDEASLSGDDVGSDSDGETQDDEPDEYEAKEGDLDQLKRQTTHFYFDRQFENLLPDTEEIPENLVRQYQKHQNDNSDRKIRRLKEAFIHTAFNMKR</sequence>
<feature type="region of interest" description="Disordered" evidence="1">
    <location>
        <begin position="18"/>
        <end position="48"/>
    </location>
</feature>
<feature type="compositionally biased region" description="Acidic residues" evidence="1">
    <location>
        <begin position="25"/>
        <end position="40"/>
    </location>
</feature>
<dbReference type="AlphaFoldDB" id="A0ABD2LAM4"/>
<organism evidence="2 3">
    <name type="scientific">Heterodera trifolii</name>
    <dbReference type="NCBI Taxonomy" id="157864"/>
    <lineage>
        <taxon>Eukaryota</taxon>
        <taxon>Metazoa</taxon>
        <taxon>Ecdysozoa</taxon>
        <taxon>Nematoda</taxon>
        <taxon>Chromadorea</taxon>
        <taxon>Rhabditida</taxon>
        <taxon>Tylenchina</taxon>
        <taxon>Tylenchomorpha</taxon>
        <taxon>Tylenchoidea</taxon>
        <taxon>Heteroderidae</taxon>
        <taxon>Heteroderinae</taxon>
        <taxon>Heterodera</taxon>
    </lineage>
</organism>
<dbReference type="Proteomes" id="UP001620626">
    <property type="component" value="Unassembled WGS sequence"/>
</dbReference>
<protein>
    <submittedName>
        <fullName evidence="2">Uncharacterized protein</fullName>
    </submittedName>
</protein>
<keyword evidence="3" id="KW-1185">Reference proteome</keyword>
<dbReference type="EMBL" id="JBICBT010000478">
    <property type="protein sequence ID" value="KAL3112282.1"/>
    <property type="molecule type" value="Genomic_DNA"/>
</dbReference>
<proteinExistence type="predicted"/>
<comment type="caution">
    <text evidence="2">The sequence shown here is derived from an EMBL/GenBank/DDBJ whole genome shotgun (WGS) entry which is preliminary data.</text>
</comment>
<gene>
    <name evidence="2" type="ORF">niasHT_013301</name>
</gene>
<name>A0ABD2LAM4_9BILA</name>